<comment type="caution">
    <text evidence="2">The sequence shown here is derived from an EMBL/GenBank/DDBJ whole genome shotgun (WGS) entry which is preliminary data.</text>
</comment>
<dbReference type="GO" id="GO:0008270">
    <property type="term" value="F:zinc ion binding"/>
    <property type="evidence" value="ECO:0007669"/>
    <property type="project" value="InterPro"/>
</dbReference>
<evidence type="ECO:0000313" key="2">
    <source>
        <dbReference type="EMBL" id="SEB43941.1"/>
    </source>
</evidence>
<dbReference type="CDD" id="cd00085">
    <property type="entry name" value="HNHc"/>
    <property type="match status" value="1"/>
</dbReference>
<feature type="domain" description="HNH nuclease" evidence="1">
    <location>
        <begin position="54"/>
        <end position="117"/>
    </location>
</feature>
<dbReference type="EMBL" id="FNSH01000001">
    <property type="protein sequence ID" value="SEB43941.1"/>
    <property type="molecule type" value="Genomic_DNA"/>
</dbReference>
<dbReference type="GO" id="GO:0003676">
    <property type="term" value="F:nucleic acid binding"/>
    <property type="evidence" value="ECO:0007669"/>
    <property type="project" value="InterPro"/>
</dbReference>
<dbReference type="AlphaFoldDB" id="A0AB38A4V5"/>
<accession>A0AB38A4V5</accession>
<evidence type="ECO:0000313" key="3">
    <source>
        <dbReference type="Proteomes" id="UP000183687"/>
    </source>
</evidence>
<sequence>MTRKRFCPDCGRVVEVGKRCSCKPARKRKPTAGDETRGKREPWRTSYNDKVYRQSRQQVISMAGGKCEKCGRVVAWWDGKRWQTSGMGGEVHHIKALCDGGGNGASNLMLLCKSCHGLVDAARRKHR</sequence>
<dbReference type="InterPro" id="IPR003615">
    <property type="entry name" value="HNH_nuc"/>
</dbReference>
<protein>
    <submittedName>
        <fullName evidence="2">HNH endonuclease</fullName>
    </submittedName>
</protein>
<dbReference type="Proteomes" id="UP000183687">
    <property type="component" value="Unassembled WGS sequence"/>
</dbReference>
<keyword evidence="2" id="KW-0255">Endonuclease</keyword>
<evidence type="ECO:0000259" key="1">
    <source>
        <dbReference type="SMART" id="SM00507"/>
    </source>
</evidence>
<keyword evidence="2" id="KW-0540">Nuclease</keyword>
<dbReference type="Gene3D" id="1.10.30.50">
    <property type="match status" value="1"/>
</dbReference>
<dbReference type="GO" id="GO:0004519">
    <property type="term" value="F:endonuclease activity"/>
    <property type="evidence" value="ECO:0007669"/>
    <property type="project" value="UniProtKB-KW"/>
</dbReference>
<organism evidence="2 3">
    <name type="scientific">Atopobium minutum</name>
    <dbReference type="NCBI Taxonomy" id="1381"/>
    <lineage>
        <taxon>Bacteria</taxon>
        <taxon>Bacillati</taxon>
        <taxon>Actinomycetota</taxon>
        <taxon>Coriobacteriia</taxon>
        <taxon>Coriobacteriales</taxon>
        <taxon>Atopobiaceae</taxon>
        <taxon>Atopobium</taxon>
    </lineage>
</organism>
<gene>
    <name evidence="2" type="ORF">SAMN04489746_0226</name>
</gene>
<dbReference type="Pfam" id="PF01844">
    <property type="entry name" value="HNH"/>
    <property type="match status" value="1"/>
</dbReference>
<dbReference type="InterPro" id="IPR002711">
    <property type="entry name" value="HNH"/>
</dbReference>
<reference evidence="2 3" key="1">
    <citation type="submission" date="2016-10" db="EMBL/GenBank/DDBJ databases">
        <authorList>
            <person name="Varghese N."/>
            <person name="Submissions S."/>
        </authorList>
    </citation>
    <scope>NUCLEOTIDE SEQUENCE [LARGE SCALE GENOMIC DNA]</scope>
    <source>
        <strain evidence="2 3">DSM 20586</strain>
    </source>
</reference>
<dbReference type="RefSeq" id="WP_143273454.1">
    <property type="nucleotide sequence ID" value="NZ_CALJSN010000005.1"/>
</dbReference>
<dbReference type="SMART" id="SM00507">
    <property type="entry name" value="HNHc"/>
    <property type="match status" value="1"/>
</dbReference>
<proteinExistence type="predicted"/>
<keyword evidence="2" id="KW-0378">Hydrolase</keyword>
<name>A0AB38A4V5_9ACTN</name>